<feature type="coiled-coil region" evidence="1">
    <location>
        <begin position="136"/>
        <end position="167"/>
    </location>
</feature>
<evidence type="ECO:0008006" key="5">
    <source>
        <dbReference type="Google" id="ProtNLM"/>
    </source>
</evidence>
<dbReference type="RefSeq" id="WP_193347206.1">
    <property type="nucleotide sequence ID" value="NZ_CBCSIP010000003.1"/>
</dbReference>
<comment type="caution">
    <text evidence="3">The sequence shown here is derived from an EMBL/GenBank/DDBJ whole genome shotgun (WGS) entry which is preliminary data.</text>
</comment>
<dbReference type="EMBL" id="JAAIYO010000001">
    <property type="protein sequence ID" value="MBE4747853.1"/>
    <property type="molecule type" value="Genomic_DNA"/>
</dbReference>
<evidence type="ECO:0000256" key="2">
    <source>
        <dbReference type="SAM" id="MobiDB-lite"/>
    </source>
</evidence>
<organism evidence="3 4">
    <name type="scientific">Corallococcus soli</name>
    <dbReference type="NCBI Taxonomy" id="2710757"/>
    <lineage>
        <taxon>Bacteria</taxon>
        <taxon>Pseudomonadati</taxon>
        <taxon>Myxococcota</taxon>
        <taxon>Myxococcia</taxon>
        <taxon>Myxococcales</taxon>
        <taxon>Cystobacterineae</taxon>
        <taxon>Myxococcaceae</taxon>
        <taxon>Corallococcus</taxon>
    </lineage>
</organism>
<proteinExistence type="predicted"/>
<evidence type="ECO:0000313" key="3">
    <source>
        <dbReference type="EMBL" id="MBE4747853.1"/>
    </source>
</evidence>
<gene>
    <name evidence="3" type="ORF">G4177_06625</name>
</gene>
<accession>A0ABR9PIU3</accession>
<keyword evidence="4" id="KW-1185">Reference proteome</keyword>
<evidence type="ECO:0000256" key="1">
    <source>
        <dbReference type="SAM" id="Coils"/>
    </source>
</evidence>
<evidence type="ECO:0000313" key="4">
    <source>
        <dbReference type="Proteomes" id="UP001516472"/>
    </source>
</evidence>
<dbReference type="Proteomes" id="UP001516472">
    <property type="component" value="Unassembled WGS sequence"/>
</dbReference>
<name>A0ABR9PIU3_9BACT</name>
<feature type="region of interest" description="Disordered" evidence="2">
    <location>
        <begin position="1"/>
        <end position="25"/>
    </location>
</feature>
<reference evidence="3 4" key="1">
    <citation type="submission" date="2020-02" db="EMBL/GenBank/DDBJ databases">
        <authorList>
            <person name="Babadi Z.K."/>
            <person name="Risdian C."/>
            <person name="Ebrahimipour G.H."/>
            <person name="Wink J."/>
        </authorList>
    </citation>
    <scope>NUCLEOTIDE SEQUENCE [LARGE SCALE GENOMIC DNA]</scope>
    <source>
        <strain evidence="3 4">ZKHCc1 1396</strain>
    </source>
</reference>
<keyword evidence="1" id="KW-0175">Coiled coil</keyword>
<sequence length="271" mass="30557">MRSSASPLDGALARVERQPPPSLPLQPERLRAAIEDVTAPPEARSRAALALLDAHANRERWRSLARDAERISRMDLPRYLERLPAEQAAWLRIHAARNLEQWDAVLRMGPTFRQTYPDSTLVSAVDAIVRSTHHQLANQEEARRTVQTELRAEEERASRDIARLEALGQPSTEVRRRLDRKRCVLPAEKGLHAEVLAPCRAFLATWPVATTPAELNEYRDVRGMEIKALVGLRRYAEARERLAAFLASDPEGEPRTRARAVVLSLPAEAEE</sequence>
<protein>
    <recommendedName>
        <fullName evidence="5">DUF3106 domain-containing protein</fullName>
    </recommendedName>
</protein>